<feature type="transmembrane region" description="Helical" evidence="7">
    <location>
        <begin position="636"/>
        <end position="657"/>
    </location>
</feature>
<dbReference type="PANTHER" id="PTHR33406:SF6">
    <property type="entry name" value="MEMBRANE PROTEIN YDGH-RELATED"/>
    <property type="match status" value="1"/>
</dbReference>
<feature type="transmembrane region" description="Helical" evidence="7">
    <location>
        <begin position="195"/>
        <end position="223"/>
    </location>
</feature>
<evidence type="ECO:0000256" key="3">
    <source>
        <dbReference type="ARBA" id="ARBA00022475"/>
    </source>
</evidence>
<evidence type="ECO:0000256" key="4">
    <source>
        <dbReference type="ARBA" id="ARBA00022692"/>
    </source>
</evidence>
<evidence type="ECO:0000256" key="5">
    <source>
        <dbReference type="ARBA" id="ARBA00022989"/>
    </source>
</evidence>
<dbReference type="InterPro" id="IPR004869">
    <property type="entry name" value="MMPL_dom"/>
</dbReference>
<comment type="similarity">
    <text evidence="2">Belongs to the resistance-nodulation-cell division (RND) (TC 2.A.6) family. MmpL subfamily.</text>
</comment>
<reference evidence="9" key="1">
    <citation type="submission" date="2020-02" db="EMBL/GenBank/DDBJ databases">
        <authorList>
            <person name="Meier V. D."/>
        </authorList>
    </citation>
    <scope>NUCLEOTIDE SEQUENCE</scope>
    <source>
        <strain evidence="9">AVDCRST_MAG69</strain>
    </source>
</reference>
<dbReference type="InterPro" id="IPR000731">
    <property type="entry name" value="SSD"/>
</dbReference>
<dbReference type="AlphaFoldDB" id="A0A6J4T628"/>
<sequence>MVLLWISTAVVLAVELPTLEEAQTGAIGQVVPAGSEALEAEQLAVDLFAFPLASRTIVVERDPSGLSLERLAKNARLIADANRGDLDVRNPPLGAYGIANVFRDLDIGRERGTTAVTGLLIEEERNQVARLNIAGQYVEALDVPPDNFVGVTGTVPARAAQADAIADRLPLIELVTMVLVSVTVGVYLRSVVAPLVTLLTVVVAYIVSIRVVAVAGLSVGISIPPEVEPVIVALLFGVVTDYGLFYMSRFRRRLVEVGDPREAAWRTTAELTPIILACGLAVAAGSAALIFADLGFLRAFGPGMAIAVLVALAVTMTLLPAVLALTGRRLFWPSAPGKAPREPANPGRMERMIVWAVEKPRATIVTGLIVLAIPTLGLVGLKVGNPVIEGLPADSEPRRAYAALSQGFAPGVVAPTTLIVSAPDVADRRAELADLQRRLERQPGIAGVIGPASSPVAQEFGVVLSRTGDAARFVLITEDDPHGAAAVRTVNRLGATTDELLDAVGLGEARGLYAGDTAIVSEIIDTASDDLWRVGPLVLFAVALVLIVFLRALVAPLYLVVLATLAPLAAMGMAVLFFQELLGYAEITYFVPLTAGVLLVALGSDYNIFLVGRIWREAREKPLREAIVSAGSGASHAISAAGLVLAASFGALALVPVTAFQELAFVLAVGLLIDAFLVRSVLTPAVVSLVGERSAWPRRSLRNSAPARTLSGEVPVVSGATAAALPARSESG</sequence>
<proteinExistence type="inferred from homology"/>
<dbReference type="SUPFAM" id="SSF82866">
    <property type="entry name" value="Multidrug efflux transporter AcrB transmembrane domain"/>
    <property type="match status" value="2"/>
</dbReference>
<feature type="transmembrane region" description="Helical" evidence="7">
    <location>
        <begin position="590"/>
        <end position="615"/>
    </location>
</feature>
<dbReference type="EMBL" id="CADCVP010000293">
    <property type="protein sequence ID" value="CAA9514197.1"/>
    <property type="molecule type" value="Genomic_DNA"/>
</dbReference>
<feature type="transmembrane region" description="Helical" evidence="7">
    <location>
        <begin position="531"/>
        <end position="550"/>
    </location>
</feature>
<feature type="transmembrane region" description="Helical" evidence="7">
    <location>
        <begin position="304"/>
        <end position="325"/>
    </location>
</feature>
<feature type="transmembrane region" description="Helical" evidence="7">
    <location>
        <begin position="557"/>
        <end position="578"/>
    </location>
</feature>
<feature type="transmembrane region" description="Helical" evidence="7">
    <location>
        <begin position="169"/>
        <end position="188"/>
    </location>
</feature>
<keyword evidence="4 7" id="KW-0812">Transmembrane</keyword>
<name>A0A6J4T628_9ACTN</name>
<evidence type="ECO:0000256" key="7">
    <source>
        <dbReference type="SAM" id="Phobius"/>
    </source>
</evidence>
<feature type="transmembrane region" description="Helical" evidence="7">
    <location>
        <begin position="268"/>
        <end position="292"/>
    </location>
</feature>
<dbReference type="GO" id="GO:0005886">
    <property type="term" value="C:plasma membrane"/>
    <property type="evidence" value="ECO:0007669"/>
    <property type="project" value="UniProtKB-SubCell"/>
</dbReference>
<evidence type="ECO:0000313" key="9">
    <source>
        <dbReference type="EMBL" id="CAA9514197.1"/>
    </source>
</evidence>
<evidence type="ECO:0000256" key="2">
    <source>
        <dbReference type="ARBA" id="ARBA00010157"/>
    </source>
</evidence>
<keyword evidence="6 7" id="KW-0472">Membrane</keyword>
<dbReference type="Gene3D" id="1.20.1640.10">
    <property type="entry name" value="Multidrug efflux transporter AcrB transmembrane domain"/>
    <property type="match status" value="2"/>
</dbReference>
<keyword evidence="5 7" id="KW-1133">Transmembrane helix</keyword>
<organism evidence="9">
    <name type="scientific">uncultured Solirubrobacteraceae bacterium</name>
    <dbReference type="NCBI Taxonomy" id="1162706"/>
    <lineage>
        <taxon>Bacteria</taxon>
        <taxon>Bacillati</taxon>
        <taxon>Actinomycetota</taxon>
        <taxon>Thermoleophilia</taxon>
        <taxon>Solirubrobacterales</taxon>
        <taxon>Solirubrobacteraceae</taxon>
        <taxon>environmental samples</taxon>
    </lineage>
</organism>
<feature type="transmembrane region" description="Helical" evidence="7">
    <location>
        <begin position="663"/>
        <end position="690"/>
    </location>
</feature>
<dbReference type="PROSITE" id="PS50156">
    <property type="entry name" value="SSD"/>
    <property type="match status" value="1"/>
</dbReference>
<dbReference type="InterPro" id="IPR050545">
    <property type="entry name" value="Mycobact_MmpL"/>
</dbReference>
<evidence type="ECO:0000259" key="8">
    <source>
        <dbReference type="PROSITE" id="PS50156"/>
    </source>
</evidence>
<evidence type="ECO:0000256" key="6">
    <source>
        <dbReference type="ARBA" id="ARBA00023136"/>
    </source>
</evidence>
<dbReference type="PANTHER" id="PTHR33406">
    <property type="entry name" value="MEMBRANE PROTEIN MJ1562-RELATED"/>
    <property type="match status" value="1"/>
</dbReference>
<feature type="domain" description="SSD" evidence="8">
    <location>
        <begin position="195"/>
        <end position="325"/>
    </location>
</feature>
<accession>A0A6J4T628</accession>
<protein>
    <recommendedName>
        <fullName evidence="8">SSD domain-containing protein</fullName>
    </recommendedName>
</protein>
<feature type="transmembrane region" description="Helical" evidence="7">
    <location>
        <begin position="362"/>
        <end position="381"/>
    </location>
</feature>
<feature type="transmembrane region" description="Helical" evidence="7">
    <location>
        <begin position="229"/>
        <end position="247"/>
    </location>
</feature>
<keyword evidence="3" id="KW-1003">Cell membrane</keyword>
<gene>
    <name evidence="9" type="ORF">AVDCRST_MAG69-2663</name>
</gene>
<dbReference type="Pfam" id="PF03176">
    <property type="entry name" value="MMPL"/>
    <property type="match status" value="2"/>
</dbReference>
<evidence type="ECO:0000256" key="1">
    <source>
        <dbReference type="ARBA" id="ARBA00004651"/>
    </source>
</evidence>
<comment type="subcellular location">
    <subcellularLocation>
        <location evidence="1">Cell membrane</location>
        <topology evidence="1">Multi-pass membrane protein</topology>
    </subcellularLocation>
</comment>